<dbReference type="InterPro" id="IPR044822">
    <property type="entry name" value="Myb_DNA-bind_4"/>
</dbReference>
<evidence type="ECO:0000313" key="10">
    <source>
        <dbReference type="Proteomes" id="UP001497516"/>
    </source>
</evidence>
<reference evidence="9 10" key="1">
    <citation type="submission" date="2024-04" db="EMBL/GenBank/DDBJ databases">
        <authorList>
            <person name="Fracassetti M."/>
        </authorList>
    </citation>
    <scope>NUCLEOTIDE SEQUENCE [LARGE SCALE GENOMIC DNA]</scope>
</reference>
<evidence type="ECO:0000256" key="3">
    <source>
        <dbReference type="ARBA" id="ARBA00023054"/>
    </source>
</evidence>
<dbReference type="FunFam" id="1.10.10.60:FF:000104">
    <property type="entry name" value="trihelix transcription factor ASIL2"/>
    <property type="match status" value="1"/>
</dbReference>
<dbReference type="AlphaFoldDB" id="A0AAV2GI86"/>
<feature type="region of interest" description="Disordered" evidence="7">
    <location>
        <begin position="122"/>
        <end position="166"/>
    </location>
</feature>
<evidence type="ECO:0000256" key="1">
    <source>
        <dbReference type="ARBA" id="ARBA00004123"/>
    </source>
</evidence>
<name>A0AAV2GI86_9ROSI</name>
<comment type="subcellular location">
    <subcellularLocation>
        <location evidence="1">Nucleus</location>
    </subcellularLocation>
</comment>
<dbReference type="Gene3D" id="1.10.10.60">
    <property type="entry name" value="Homeodomain-like"/>
    <property type="match status" value="1"/>
</dbReference>
<evidence type="ECO:0000256" key="5">
    <source>
        <dbReference type="ARBA" id="ARBA00023163"/>
    </source>
</evidence>
<dbReference type="InterPro" id="IPR044823">
    <property type="entry name" value="ASIL1/2-like"/>
</dbReference>
<keyword evidence="4" id="KW-0238">DNA-binding</keyword>
<feature type="compositionally biased region" description="Basic and acidic residues" evidence="7">
    <location>
        <begin position="207"/>
        <end position="222"/>
    </location>
</feature>
<keyword evidence="10" id="KW-1185">Reference proteome</keyword>
<keyword evidence="3" id="KW-0175">Coiled coil</keyword>
<accession>A0AAV2GI86</accession>
<keyword evidence="5" id="KW-0804">Transcription</keyword>
<dbReference type="EMBL" id="OZ034822">
    <property type="protein sequence ID" value="CAL1410384.1"/>
    <property type="molecule type" value="Genomic_DNA"/>
</dbReference>
<evidence type="ECO:0000256" key="6">
    <source>
        <dbReference type="ARBA" id="ARBA00023242"/>
    </source>
</evidence>
<gene>
    <name evidence="9" type="ORF">LTRI10_LOCUS49807</name>
</gene>
<evidence type="ECO:0000256" key="2">
    <source>
        <dbReference type="ARBA" id="ARBA00023015"/>
    </source>
</evidence>
<protein>
    <recommendedName>
        <fullName evidence="8">Myb/SANT-like DNA-binding domain-containing protein</fullName>
    </recommendedName>
</protein>
<evidence type="ECO:0000313" key="9">
    <source>
        <dbReference type="EMBL" id="CAL1410384.1"/>
    </source>
</evidence>
<feature type="domain" description="Myb/SANT-like DNA-binding" evidence="8">
    <location>
        <begin position="20"/>
        <end position="112"/>
    </location>
</feature>
<dbReference type="Proteomes" id="UP001497516">
    <property type="component" value="Chromosome 9"/>
</dbReference>
<keyword evidence="2" id="KW-0805">Transcription regulation</keyword>
<dbReference type="GO" id="GO:0005634">
    <property type="term" value="C:nucleus"/>
    <property type="evidence" value="ECO:0007669"/>
    <property type="project" value="UniProtKB-SubCell"/>
</dbReference>
<feature type="compositionally biased region" description="Polar residues" evidence="7">
    <location>
        <begin position="145"/>
        <end position="161"/>
    </location>
</feature>
<dbReference type="Pfam" id="PF13837">
    <property type="entry name" value="Myb_DNA-bind_4"/>
    <property type="match status" value="1"/>
</dbReference>
<dbReference type="GO" id="GO:0000976">
    <property type="term" value="F:transcription cis-regulatory region binding"/>
    <property type="evidence" value="ECO:0007669"/>
    <property type="project" value="TreeGrafter"/>
</dbReference>
<evidence type="ECO:0000256" key="7">
    <source>
        <dbReference type="SAM" id="MobiDB-lite"/>
    </source>
</evidence>
<evidence type="ECO:0000259" key="8">
    <source>
        <dbReference type="Pfam" id="PF13837"/>
    </source>
</evidence>
<organism evidence="9 10">
    <name type="scientific">Linum trigynum</name>
    <dbReference type="NCBI Taxonomy" id="586398"/>
    <lineage>
        <taxon>Eukaryota</taxon>
        <taxon>Viridiplantae</taxon>
        <taxon>Streptophyta</taxon>
        <taxon>Embryophyta</taxon>
        <taxon>Tracheophyta</taxon>
        <taxon>Spermatophyta</taxon>
        <taxon>Magnoliopsida</taxon>
        <taxon>eudicotyledons</taxon>
        <taxon>Gunneridae</taxon>
        <taxon>Pentapetalae</taxon>
        <taxon>rosids</taxon>
        <taxon>fabids</taxon>
        <taxon>Malpighiales</taxon>
        <taxon>Linaceae</taxon>
        <taxon>Linum</taxon>
    </lineage>
</organism>
<dbReference type="PANTHER" id="PTHR31307">
    <property type="entry name" value="TRIHELIX TRANSCRIPTION FACTOR ASIL2"/>
    <property type="match status" value="1"/>
</dbReference>
<keyword evidence="6" id="KW-0539">Nucleus</keyword>
<feature type="region of interest" description="Disordered" evidence="7">
    <location>
        <begin position="186"/>
        <end position="222"/>
    </location>
</feature>
<dbReference type="PANTHER" id="PTHR31307:SF16">
    <property type="entry name" value="OS05G0560600 PROTEIN"/>
    <property type="match status" value="1"/>
</dbReference>
<evidence type="ECO:0000256" key="4">
    <source>
        <dbReference type="ARBA" id="ARBA00023125"/>
    </source>
</evidence>
<sequence>MGDMADSVTVNSRPLPIREDCWSEEATATLVEAWGNRYVELSRGNLRQKDWADVAEAVNAVHGLTKKTHRTDVQCKNRIDTIKKKYKVEKTRVIASNGAFVSSWRFFDRLNFLIGSNFPATAAKKEKQPSSRSLSPSPPVALPLTNSSSAYRRNPNPSSNAVVAVGQKRPAAEDIYLRRTFMAAAAAADSESDEEEDEPQQHQQQQRQDRENNNSNNDKDEEMRRLARAIEKFGEVYERVERDKLRQMVDLEKQRMKFAKDVEMERMRVFTETQIQLEKIKKGKRSAAGPTNGLAVLGII</sequence>
<proteinExistence type="predicted"/>